<sequence>MTASGENVQTYMFFNDEEAGTIEAITARIIPSDPLSPGAREAGAVIYIDRALGGYFSHLQTFYRQGITAFDRLCQERYGAPFVELTEEQQDGMLHEIEGSLTDEEPDSLAQFFAVVYEHTLEGTFGDPLYGGNRDAVGWKLVGFPGAQWGYTAEQMQLGYDAKQMKVLTLADLRQEANRSAVSGVKP</sequence>
<evidence type="ECO:0000313" key="2">
    <source>
        <dbReference type="Proteomes" id="UP000450917"/>
    </source>
</evidence>
<dbReference type="EMBL" id="WNZX01000007">
    <property type="protein sequence ID" value="MUG70996.1"/>
    <property type="molecule type" value="Genomic_DNA"/>
</dbReference>
<proteinExistence type="predicted"/>
<dbReference type="InterPro" id="IPR027056">
    <property type="entry name" value="Gluconate_2DH_su3"/>
</dbReference>
<keyword evidence="2" id="KW-1185">Reference proteome</keyword>
<accession>A0A7X2ZBC1</accession>
<organism evidence="1 2">
    <name type="scientific">Paenibacillus validus</name>
    <dbReference type="NCBI Taxonomy" id="44253"/>
    <lineage>
        <taxon>Bacteria</taxon>
        <taxon>Bacillati</taxon>
        <taxon>Bacillota</taxon>
        <taxon>Bacilli</taxon>
        <taxon>Bacillales</taxon>
        <taxon>Paenibacillaceae</taxon>
        <taxon>Paenibacillus</taxon>
    </lineage>
</organism>
<comment type="caution">
    <text evidence="1">The sequence shown here is derived from an EMBL/GenBank/DDBJ whole genome shotgun (WGS) entry which is preliminary data.</text>
</comment>
<name>A0A7X2ZBC1_9BACL</name>
<gene>
    <name evidence="1" type="ORF">GNP93_09920</name>
</gene>
<protein>
    <submittedName>
        <fullName evidence="1">Gluconate 2-dehydrogenase subunit 3 family protein</fullName>
    </submittedName>
</protein>
<dbReference type="RefSeq" id="WP_127604756.1">
    <property type="nucleotide sequence ID" value="NZ_JARTHJ010000038.1"/>
</dbReference>
<evidence type="ECO:0000313" key="1">
    <source>
        <dbReference type="EMBL" id="MUG70996.1"/>
    </source>
</evidence>
<dbReference type="AlphaFoldDB" id="A0A7X2ZBC1"/>
<dbReference type="Pfam" id="PF13618">
    <property type="entry name" value="Gluconate_2-dh3"/>
    <property type="match status" value="1"/>
</dbReference>
<reference evidence="1 2" key="1">
    <citation type="submission" date="2019-11" db="EMBL/GenBank/DDBJ databases">
        <title>Draft genome sequences of five Paenibacillus species of dairy origin.</title>
        <authorList>
            <person name="Olajide A.M."/>
            <person name="Chen S."/>
            <person name="Lapointe G."/>
        </authorList>
    </citation>
    <scope>NUCLEOTIDE SEQUENCE [LARGE SCALE GENOMIC DNA]</scope>
    <source>
        <strain evidence="1 2">2CS3</strain>
    </source>
</reference>
<dbReference type="Proteomes" id="UP000450917">
    <property type="component" value="Unassembled WGS sequence"/>
</dbReference>